<evidence type="ECO:0000259" key="7">
    <source>
        <dbReference type="Pfam" id="PF03807"/>
    </source>
</evidence>
<feature type="domain" description="Pyrroline-5-carboxylate reductase catalytic N-terminal" evidence="7">
    <location>
        <begin position="5"/>
        <end position="100"/>
    </location>
</feature>
<dbReference type="SUPFAM" id="SSF48179">
    <property type="entry name" value="6-phosphogluconate dehydrogenase C-terminal domain-like"/>
    <property type="match status" value="1"/>
</dbReference>
<dbReference type="GO" id="GO:0004735">
    <property type="term" value="F:pyrroline-5-carboxylate reductase activity"/>
    <property type="evidence" value="ECO:0007669"/>
    <property type="project" value="UniProtKB-EC"/>
</dbReference>
<dbReference type="InterPro" id="IPR000304">
    <property type="entry name" value="Pyrroline-COOH_reductase"/>
</dbReference>
<dbReference type="Gene3D" id="1.10.3730.10">
    <property type="entry name" value="ProC C-terminal domain-like"/>
    <property type="match status" value="1"/>
</dbReference>
<keyword evidence="10" id="KW-1185">Reference proteome</keyword>
<dbReference type="PANTHER" id="PTHR11645:SF0">
    <property type="entry name" value="PYRROLINE-5-CARBOXYLATE REDUCTASE 3"/>
    <property type="match status" value="1"/>
</dbReference>
<evidence type="ECO:0000256" key="4">
    <source>
        <dbReference type="HAMAP-Rule" id="MF_01925"/>
    </source>
</evidence>
<proteinExistence type="inferred from homology"/>
<dbReference type="SUPFAM" id="SSF51735">
    <property type="entry name" value="NAD(P)-binding Rossmann-fold domains"/>
    <property type="match status" value="1"/>
</dbReference>
<organism evidence="9 10">
    <name type="scientific">Methylomonas rivi</name>
    <dbReference type="NCBI Taxonomy" id="2952226"/>
    <lineage>
        <taxon>Bacteria</taxon>
        <taxon>Pseudomonadati</taxon>
        <taxon>Pseudomonadota</taxon>
        <taxon>Gammaproteobacteria</taxon>
        <taxon>Methylococcales</taxon>
        <taxon>Methylococcaceae</taxon>
        <taxon>Methylomonas</taxon>
    </lineage>
</organism>
<comment type="subcellular location">
    <subcellularLocation>
        <location evidence="4">Cytoplasm</location>
    </subcellularLocation>
</comment>
<accession>A0ABT1U7H9</accession>
<dbReference type="HAMAP" id="MF_01925">
    <property type="entry name" value="P5C_reductase"/>
    <property type="match status" value="1"/>
</dbReference>
<dbReference type="PANTHER" id="PTHR11645">
    <property type="entry name" value="PYRROLINE-5-CARBOXYLATE REDUCTASE"/>
    <property type="match status" value="1"/>
</dbReference>
<keyword evidence="3 4" id="KW-0560">Oxidoreductase</keyword>
<gene>
    <name evidence="4 9" type="primary">proC</name>
    <name evidence="9" type="ORF">NP596_12955</name>
</gene>
<name>A0ABT1U7H9_9GAMM</name>
<comment type="function">
    <text evidence="4">Catalyzes the reduction of 1-pyrroline-5-carboxylate (PCA) to L-proline.</text>
</comment>
<evidence type="ECO:0000256" key="3">
    <source>
        <dbReference type="ARBA" id="ARBA00023002"/>
    </source>
</evidence>
<comment type="catalytic activity">
    <reaction evidence="4 6">
        <text>L-proline + NADP(+) = (S)-1-pyrroline-5-carboxylate + NADPH + 2 H(+)</text>
        <dbReference type="Rhea" id="RHEA:14109"/>
        <dbReference type="ChEBI" id="CHEBI:15378"/>
        <dbReference type="ChEBI" id="CHEBI:17388"/>
        <dbReference type="ChEBI" id="CHEBI:57783"/>
        <dbReference type="ChEBI" id="CHEBI:58349"/>
        <dbReference type="ChEBI" id="CHEBI:60039"/>
        <dbReference type="EC" id="1.5.1.2"/>
    </reaction>
</comment>
<dbReference type="Proteomes" id="UP001524586">
    <property type="component" value="Unassembled WGS sequence"/>
</dbReference>
<dbReference type="InterPro" id="IPR053790">
    <property type="entry name" value="P5CR-like_CS"/>
</dbReference>
<dbReference type="InterPro" id="IPR028939">
    <property type="entry name" value="P5C_Rdtase_cat_N"/>
</dbReference>
<protein>
    <recommendedName>
        <fullName evidence="4 5">Pyrroline-5-carboxylate reductase</fullName>
        <shortName evidence="4">P5C reductase</shortName>
        <shortName evidence="4">P5CR</shortName>
        <ecNumber evidence="4 5">1.5.1.2</ecNumber>
    </recommendedName>
    <alternativeName>
        <fullName evidence="4">PCA reductase</fullName>
    </alternativeName>
</protein>
<dbReference type="InterPro" id="IPR029036">
    <property type="entry name" value="P5CR_dimer"/>
</dbReference>
<feature type="domain" description="Pyrroline-5-carboxylate reductase dimerisation" evidence="8">
    <location>
        <begin position="164"/>
        <end position="268"/>
    </location>
</feature>
<keyword evidence="2 4" id="KW-0521">NADP</keyword>
<evidence type="ECO:0000313" key="9">
    <source>
        <dbReference type="EMBL" id="MCQ8129364.1"/>
    </source>
</evidence>
<comment type="catalytic activity">
    <reaction evidence="4">
        <text>L-proline + NAD(+) = (S)-1-pyrroline-5-carboxylate + NADH + 2 H(+)</text>
        <dbReference type="Rhea" id="RHEA:14105"/>
        <dbReference type="ChEBI" id="CHEBI:15378"/>
        <dbReference type="ChEBI" id="CHEBI:17388"/>
        <dbReference type="ChEBI" id="CHEBI:57540"/>
        <dbReference type="ChEBI" id="CHEBI:57945"/>
        <dbReference type="ChEBI" id="CHEBI:60039"/>
        <dbReference type="EC" id="1.5.1.2"/>
    </reaction>
</comment>
<dbReference type="NCBIfam" id="TIGR00112">
    <property type="entry name" value="proC"/>
    <property type="match status" value="1"/>
</dbReference>
<dbReference type="EC" id="1.5.1.2" evidence="4 5"/>
<evidence type="ECO:0000256" key="1">
    <source>
        <dbReference type="ARBA" id="ARBA00005525"/>
    </source>
</evidence>
<comment type="similarity">
    <text evidence="1 4 6">Belongs to the pyrroline-5-carboxylate reductase family.</text>
</comment>
<reference evidence="9 10" key="1">
    <citation type="submission" date="2022-07" db="EMBL/GenBank/DDBJ databases">
        <title>Methylomonas rivi sp. nov., Methylomonas rosea sp. nov., Methylomonas aureus sp. nov. and Methylomonas subterranea sp. nov., four novel methanotrophs isolated from a freshwater creek and the deep terrestrial subsurface.</title>
        <authorList>
            <person name="Abin C."/>
            <person name="Sankaranarayanan K."/>
            <person name="Garner C."/>
            <person name="Sindelar R."/>
            <person name="Kotary K."/>
            <person name="Garner R."/>
            <person name="Barclay S."/>
            <person name="Lawson P."/>
            <person name="Krumholz L."/>
        </authorList>
    </citation>
    <scope>NUCLEOTIDE SEQUENCE [LARGE SCALE GENOMIC DNA]</scope>
    <source>
        <strain evidence="9 10">WSC-6</strain>
    </source>
</reference>
<keyword evidence="4" id="KW-0963">Cytoplasm</keyword>
<evidence type="ECO:0000256" key="2">
    <source>
        <dbReference type="ARBA" id="ARBA00022857"/>
    </source>
</evidence>
<dbReference type="Gene3D" id="3.40.50.720">
    <property type="entry name" value="NAD(P)-binding Rossmann-like Domain"/>
    <property type="match status" value="1"/>
</dbReference>
<dbReference type="InterPro" id="IPR036291">
    <property type="entry name" value="NAD(P)-bd_dom_sf"/>
</dbReference>
<evidence type="ECO:0000259" key="8">
    <source>
        <dbReference type="Pfam" id="PF14748"/>
    </source>
</evidence>
<keyword evidence="4 6" id="KW-0641">Proline biosynthesis</keyword>
<dbReference type="PROSITE" id="PS00521">
    <property type="entry name" value="P5CR"/>
    <property type="match status" value="1"/>
</dbReference>
<evidence type="ECO:0000256" key="6">
    <source>
        <dbReference type="RuleBase" id="RU003903"/>
    </source>
</evidence>
<comment type="caution">
    <text evidence="9">The sequence shown here is derived from an EMBL/GenBank/DDBJ whole genome shotgun (WGS) entry which is preliminary data.</text>
</comment>
<dbReference type="Pfam" id="PF14748">
    <property type="entry name" value="P5CR_dimer"/>
    <property type="match status" value="1"/>
</dbReference>
<dbReference type="EMBL" id="JANIBK010000069">
    <property type="protein sequence ID" value="MCQ8129364.1"/>
    <property type="molecule type" value="Genomic_DNA"/>
</dbReference>
<dbReference type="PIRSF" id="PIRSF000193">
    <property type="entry name" value="Pyrrol-5-carb_rd"/>
    <property type="match status" value="1"/>
</dbReference>
<dbReference type="RefSeq" id="WP_256615787.1">
    <property type="nucleotide sequence ID" value="NZ_JANIBK010000069.1"/>
</dbReference>
<dbReference type="InterPro" id="IPR008927">
    <property type="entry name" value="6-PGluconate_DH-like_C_sf"/>
</dbReference>
<evidence type="ECO:0000313" key="10">
    <source>
        <dbReference type="Proteomes" id="UP001524586"/>
    </source>
</evidence>
<keyword evidence="4 6" id="KW-0028">Amino-acid biosynthesis</keyword>
<dbReference type="Pfam" id="PF03807">
    <property type="entry name" value="F420_oxidored"/>
    <property type="match status" value="1"/>
</dbReference>
<evidence type="ECO:0000256" key="5">
    <source>
        <dbReference type="NCBIfam" id="TIGR00112"/>
    </source>
</evidence>
<comment type="pathway">
    <text evidence="4 6">Amino-acid biosynthesis; L-proline biosynthesis; L-proline from L-glutamate 5-semialdehyde: step 1/1.</text>
</comment>
<sequence>MKTRTIGFIGGGNMATSLMSGLIASGHSPQQIWVSDTAAATLQSHRDRLNVNVTTDNLKIVQEAEVVVLAVKPQILREVALQIAPAVKQKDVLVVSIAAGISQTSLALWLGSDTAIVRCMPNTPALVLTGATALHANANVNEEQKDLAENILRAVGISLWVEREDELDAVTAVSGSGPAYFFLMMEAMEKTAVDMGLNERTARLLVQQTALGAAKIALESAESPAQLRERVTSPGGTTQKAIETFQQNGFTELVSKALSAARDRSIEMSKQLGAD</sequence>